<accession>A0A4S4C371</accession>
<dbReference type="InterPro" id="IPR018060">
    <property type="entry name" value="HTH_AraC"/>
</dbReference>
<evidence type="ECO:0000256" key="3">
    <source>
        <dbReference type="ARBA" id="ARBA00023163"/>
    </source>
</evidence>
<sequence length="320" mass="36347">MEIGSMNLYKSRKMRCAYMEMPQRIDYRLLSPYVRYVHEVEIAPGSLASERHIYDYEFIFVVSGEGRLRLGDRWHEMKSGDLFYIRPHLANEMIVTGERPMDCFAVHFDYVYLGEGHEFSPYSVYLGQGGEENKGRLQERPSVELSELDIPEAMAVGDVRGFYEAFRRLNDGFRLGGTGARLTTKAALIGLLALLSEELMTREGIRIGHPHADTVLDAIRYMESRYAERIDAALLAGRAGFTPKYFGTLFKQATGTTVSAYLLRLRMDHAKRLLAQRRLTVEEVGACVGIPDIYYFSKQFKKAEGMSPSRYASSIGWPSA</sequence>
<dbReference type="Gene3D" id="2.60.120.10">
    <property type="entry name" value="Jelly Rolls"/>
    <property type="match status" value="1"/>
</dbReference>
<dbReference type="Pfam" id="PF07883">
    <property type="entry name" value="Cupin_2"/>
    <property type="match status" value="1"/>
</dbReference>
<dbReference type="GO" id="GO:0043565">
    <property type="term" value="F:sequence-specific DNA binding"/>
    <property type="evidence" value="ECO:0007669"/>
    <property type="project" value="InterPro"/>
</dbReference>
<dbReference type="Gene3D" id="1.10.10.60">
    <property type="entry name" value="Homeodomain-like"/>
    <property type="match status" value="2"/>
</dbReference>
<dbReference type="GO" id="GO:0003700">
    <property type="term" value="F:DNA-binding transcription factor activity"/>
    <property type="evidence" value="ECO:0007669"/>
    <property type="project" value="InterPro"/>
</dbReference>
<feature type="domain" description="HTH araC/xylS-type" evidence="4">
    <location>
        <begin position="216"/>
        <end position="314"/>
    </location>
</feature>
<keyword evidence="3" id="KW-0804">Transcription</keyword>
<evidence type="ECO:0000256" key="2">
    <source>
        <dbReference type="ARBA" id="ARBA00023125"/>
    </source>
</evidence>
<dbReference type="PANTHER" id="PTHR43280:SF2">
    <property type="entry name" value="HTH-TYPE TRANSCRIPTIONAL REGULATOR EXSA"/>
    <property type="match status" value="1"/>
</dbReference>
<dbReference type="InterPro" id="IPR018062">
    <property type="entry name" value="HTH_AraC-typ_CS"/>
</dbReference>
<evidence type="ECO:0000259" key="4">
    <source>
        <dbReference type="PROSITE" id="PS01124"/>
    </source>
</evidence>
<dbReference type="InterPro" id="IPR009057">
    <property type="entry name" value="Homeodomain-like_sf"/>
</dbReference>
<evidence type="ECO:0000313" key="5">
    <source>
        <dbReference type="EMBL" id="THF82178.1"/>
    </source>
</evidence>
<dbReference type="SUPFAM" id="SSF46689">
    <property type="entry name" value="Homeodomain-like"/>
    <property type="match status" value="2"/>
</dbReference>
<dbReference type="InterPro" id="IPR014710">
    <property type="entry name" value="RmlC-like_jellyroll"/>
</dbReference>
<protein>
    <submittedName>
        <fullName evidence="5">AraC family transcriptional regulator</fullName>
    </submittedName>
</protein>
<proteinExistence type="predicted"/>
<dbReference type="AlphaFoldDB" id="A0A4S4C371"/>
<dbReference type="PROSITE" id="PS00041">
    <property type="entry name" value="HTH_ARAC_FAMILY_1"/>
    <property type="match status" value="1"/>
</dbReference>
<name>A0A4S4C371_9BACL</name>
<comment type="caution">
    <text evidence="5">The sequence shown here is derived from an EMBL/GenBank/DDBJ whole genome shotgun (WGS) entry which is preliminary data.</text>
</comment>
<dbReference type="PANTHER" id="PTHR43280">
    <property type="entry name" value="ARAC-FAMILY TRANSCRIPTIONAL REGULATOR"/>
    <property type="match status" value="1"/>
</dbReference>
<dbReference type="Pfam" id="PF12833">
    <property type="entry name" value="HTH_18"/>
    <property type="match status" value="1"/>
</dbReference>
<keyword evidence="1" id="KW-0805">Transcription regulation</keyword>
<dbReference type="SUPFAM" id="SSF51182">
    <property type="entry name" value="RmlC-like cupins"/>
    <property type="match status" value="1"/>
</dbReference>
<keyword evidence="6" id="KW-1185">Reference proteome</keyword>
<keyword evidence="2" id="KW-0238">DNA-binding</keyword>
<evidence type="ECO:0000256" key="1">
    <source>
        <dbReference type="ARBA" id="ARBA00023015"/>
    </source>
</evidence>
<dbReference type="EMBL" id="SSOB01000007">
    <property type="protein sequence ID" value="THF82178.1"/>
    <property type="molecule type" value="Genomic_DNA"/>
</dbReference>
<dbReference type="InterPro" id="IPR011051">
    <property type="entry name" value="RmlC_Cupin_sf"/>
</dbReference>
<dbReference type="InterPro" id="IPR013096">
    <property type="entry name" value="Cupin_2"/>
</dbReference>
<dbReference type="Proteomes" id="UP000310636">
    <property type="component" value="Unassembled WGS sequence"/>
</dbReference>
<reference evidence="5 6" key="1">
    <citation type="submission" date="2019-04" db="EMBL/GenBank/DDBJ databases">
        <title>Cohnella sp. nov. isolated from preserved vegetables.</title>
        <authorList>
            <person name="Lin S.-Y."/>
            <person name="Hung M.-H."/>
            <person name="Young C.-C."/>
        </authorList>
    </citation>
    <scope>NUCLEOTIDE SEQUENCE [LARGE SCALE GENOMIC DNA]</scope>
    <source>
        <strain evidence="5 6">CC-MHH1044</strain>
    </source>
</reference>
<dbReference type="SMART" id="SM00342">
    <property type="entry name" value="HTH_ARAC"/>
    <property type="match status" value="1"/>
</dbReference>
<evidence type="ECO:0000313" key="6">
    <source>
        <dbReference type="Proteomes" id="UP000310636"/>
    </source>
</evidence>
<organism evidence="5 6">
    <name type="scientific">Cohnella fermenti</name>
    <dbReference type="NCBI Taxonomy" id="2565925"/>
    <lineage>
        <taxon>Bacteria</taxon>
        <taxon>Bacillati</taxon>
        <taxon>Bacillota</taxon>
        <taxon>Bacilli</taxon>
        <taxon>Bacillales</taxon>
        <taxon>Paenibacillaceae</taxon>
        <taxon>Cohnella</taxon>
    </lineage>
</organism>
<gene>
    <name evidence="5" type="ORF">E6C55_07275</name>
</gene>
<dbReference type="PROSITE" id="PS01124">
    <property type="entry name" value="HTH_ARAC_FAMILY_2"/>
    <property type="match status" value="1"/>
</dbReference>
<dbReference type="OrthoDB" id="625043at2"/>